<feature type="transmembrane region" description="Helical" evidence="14">
    <location>
        <begin position="232"/>
        <end position="252"/>
    </location>
</feature>
<comment type="caution">
    <text evidence="15">The sequence shown here is derived from an EMBL/GenBank/DDBJ whole genome shotgun (WGS) entry which is preliminary data.</text>
</comment>
<feature type="transmembrane region" description="Helical" evidence="14">
    <location>
        <begin position="119"/>
        <end position="138"/>
    </location>
</feature>
<feature type="transmembrane region" description="Helical" evidence="14">
    <location>
        <begin position="312"/>
        <end position="341"/>
    </location>
</feature>
<comment type="subcellular location">
    <subcellularLocation>
        <location evidence="1">Cell membrane</location>
        <topology evidence="1">Multi-pass membrane protein</topology>
    </subcellularLocation>
</comment>
<dbReference type="Gene3D" id="1.20.1730.10">
    <property type="entry name" value="Sodium/glucose cotransporter"/>
    <property type="match status" value="1"/>
</dbReference>
<dbReference type="OrthoDB" id="9789704at2"/>
<evidence type="ECO:0000256" key="8">
    <source>
        <dbReference type="ARBA" id="ARBA00023053"/>
    </source>
</evidence>
<evidence type="ECO:0000256" key="2">
    <source>
        <dbReference type="ARBA" id="ARBA00006434"/>
    </source>
</evidence>
<protein>
    <submittedName>
        <fullName evidence="15">Sodium:solute symporter</fullName>
    </submittedName>
</protein>
<evidence type="ECO:0000256" key="12">
    <source>
        <dbReference type="ARBA" id="ARBA00033708"/>
    </source>
</evidence>
<keyword evidence="3" id="KW-0813">Transport</keyword>
<feature type="transmembrane region" description="Helical" evidence="14">
    <location>
        <begin position="76"/>
        <end position="98"/>
    </location>
</feature>
<dbReference type="Pfam" id="PF00474">
    <property type="entry name" value="SSF"/>
    <property type="match status" value="1"/>
</dbReference>
<keyword evidence="16" id="KW-1185">Reference proteome</keyword>
<feature type="transmembrane region" description="Helical" evidence="14">
    <location>
        <begin position="390"/>
        <end position="408"/>
    </location>
</feature>
<evidence type="ECO:0000256" key="6">
    <source>
        <dbReference type="ARBA" id="ARBA00022847"/>
    </source>
</evidence>
<evidence type="ECO:0000256" key="14">
    <source>
        <dbReference type="SAM" id="Phobius"/>
    </source>
</evidence>
<dbReference type="PANTHER" id="PTHR48086:SF3">
    <property type="entry name" value="SODIUM_PROLINE SYMPORTER"/>
    <property type="match status" value="1"/>
</dbReference>
<dbReference type="CDD" id="cd10322">
    <property type="entry name" value="SLC5sbd"/>
    <property type="match status" value="1"/>
</dbReference>
<dbReference type="InterPro" id="IPR050277">
    <property type="entry name" value="Sodium:Solute_Symporter"/>
</dbReference>
<dbReference type="STRING" id="1794912.AXX12_06500"/>
<keyword evidence="4" id="KW-1003">Cell membrane</keyword>
<dbReference type="GO" id="GO:0015293">
    <property type="term" value="F:symporter activity"/>
    <property type="evidence" value="ECO:0007669"/>
    <property type="project" value="UniProtKB-KW"/>
</dbReference>
<evidence type="ECO:0000256" key="5">
    <source>
        <dbReference type="ARBA" id="ARBA00022692"/>
    </source>
</evidence>
<feature type="transmembrane region" description="Helical" evidence="14">
    <location>
        <begin position="450"/>
        <end position="469"/>
    </location>
</feature>
<evidence type="ECO:0000256" key="4">
    <source>
        <dbReference type="ARBA" id="ARBA00022475"/>
    </source>
</evidence>
<evidence type="ECO:0000313" key="16">
    <source>
        <dbReference type="Proteomes" id="UP000076268"/>
    </source>
</evidence>
<dbReference type="GO" id="GO:0006814">
    <property type="term" value="P:sodium ion transport"/>
    <property type="evidence" value="ECO:0007669"/>
    <property type="project" value="UniProtKB-KW"/>
</dbReference>
<evidence type="ECO:0000256" key="13">
    <source>
        <dbReference type="RuleBase" id="RU362091"/>
    </source>
</evidence>
<feature type="transmembrane region" description="Helical" evidence="14">
    <location>
        <begin position="273"/>
        <end position="292"/>
    </location>
</feature>
<dbReference type="AlphaFoldDB" id="A0A154BQE7"/>
<feature type="transmembrane region" description="Helical" evidence="14">
    <location>
        <begin position="158"/>
        <end position="181"/>
    </location>
</feature>
<evidence type="ECO:0000256" key="10">
    <source>
        <dbReference type="ARBA" id="ARBA00023136"/>
    </source>
</evidence>
<dbReference type="EMBL" id="LSGP01000017">
    <property type="protein sequence ID" value="KYZ76090.1"/>
    <property type="molecule type" value="Genomic_DNA"/>
</dbReference>
<evidence type="ECO:0000256" key="1">
    <source>
        <dbReference type="ARBA" id="ARBA00004651"/>
    </source>
</evidence>
<evidence type="ECO:0000256" key="11">
    <source>
        <dbReference type="ARBA" id="ARBA00023201"/>
    </source>
</evidence>
<feature type="transmembrane region" description="Helical" evidence="14">
    <location>
        <begin position="6"/>
        <end position="23"/>
    </location>
</feature>
<evidence type="ECO:0000256" key="9">
    <source>
        <dbReference type="ARBA" id="ARBA00023065"/>
    </source>
</evidence>
<dbReference type="GO" id="GO:0005886">
    <property type="term" value="C:plasma membrane"/>
    <property type="evidence" value="ECO:0007669"/>
    <property type="project" value="UniProtKB-SubCell"/>
</dbReference>
<comment type="catalytic activity">
    <reaction evidence="12">
        <text>L-proline(in) + Na(+)(in) = L-proline(out) + Na(+)(out)</text>
        <dbReference type="Rhea" id="RHEA:28967"/>
        <dbReference type="ChEBI" id="CHEBI:29101"/>
        <dbReference type="ChEBI" id="CHEBI:60039"/>
    </reaction>
</comment>
<gene>
    <name evidence="15" type="ORF">AXX12_06500</name>
</gene>
<feature type="transmembrane region" description="Helical" evidence="14">
    <location>
        <begin position="188"/>
        <end position="212"/>
    </location>
</feature>
<dbReference type="PANTHER" id="PTHR48086">
    <property type="entry name" value="SODIUM/PROLINE SYMPORTER-RELATED"/>
    <property type="match status" value="1"/>
</dbReference>
<sequence>MSLSVGIWVITVLVCLLFVGISLKVKGEATASFANYAIAGGTLPLVFIFFTDFATIMGVGNFVGHTGKGYTEGLSWLSFILGEQGSKIIFGLVFAGFAGKFTYNTVAEMSDDLFFRDKWTRALVGFLSSIIMISWVAGQVKGFGNVFNVVTGVDPLPIIIFFSVIFITYTALGGMYSVIWIDLFQGGIVLVLASVFYYITFTNIDFSLAVLGQKLAAVGKGDLFSFSKVNPVIMVTNFVTASVGILAAQIYWQRCFAAKSGSIARRGIVISGCLALLFCCLSALTGMTILTLQPGLATDNVIPWYMNNHLPVWLGTIIFALMLVAGMSAADANLNSATVLIVNDLIRPFRPELNDAQLVKLATWLTVVVGIFACVVAMQASTIMGLFAKAYGMVGSGLVPLIILGLLWKERSGEAHEMGKKNSKITPWGARLGIISGVILSQITELGPNRVLIAITINFVVIYVVSLLTQDRSASTPQSVTK</sequence>
<keyword evidence="9" id="KW-0406">Ion transport</keyword>
<reference evidence="15 16" key="1">
    <citation type="submission" date="2016-02" db="EMBL/GenBank/DDBJ databases">
        <title>Anaerosporomusa subterraneum gen. nov., sp. nov., a spore-forming obligate anaerobe isolated from saprolite.</title>
        <authorList>
            <person name="Choi J.K."/>
            <person name="Shah M."/>
            <person name="Yee N."/>
        </authorList>
    </citation>
    <scope>NUCLEOTIDE SEQUENCE [LARGE SCALE GENOMIC DNA]</scope>
    <source>
        <strain evidence="15 16">RU4</strain>
    </source>
</reference>
<dbReference type="InterPro" id="IPR038377">
    <property type="entry name" value="Na/Glc_symporter_sf"/>
</dbReference>
<dbReference type="Proteomes" id="UP000076268">
    <property type="component" value="Unassembled WGS sequence"/>
</dbReference>
<comment type="similarity">
    <text evidence="2 13">Belongs to the sodium:solute symporter (SSF) (TC 2.A.21) family.</text>
</comment>
<dbReference type="InterPro" id="IPR001734">
    <property type="entry name" value="Na/solute_symporter"/>
</dbReference>
<evidence type="ECO:0000256" key="7">
    <source>
        <dbReference type="ARBA" id="ARBA00022989"/>
    </source>
</evidence>
<accession>A0A154BQE7</accession>
<keyword evidence="10 14" id="KW-0472">Membrane</keyword>
<evidence type="ECO:0000313" key="15">
    <source>
        <dbReference type="EMBL" id="KYZ76090.1"/>
    </source>
</evidence>
<feature type="transmembrane region" description="Helical" evidence="14">
    <location>
        <begin position="361"/>
        <end position="384"/>
    </location>
</feature>
<keyword evidence="6" id="KW-0769">Symport</keyword>
<dbReference type="PROSITE" id="PS50283">
    <property type="entry name" value="NA_SOLUT_SYMP_3"/>
    <property type="match status" value="1"/>
</dbReference>
<proteinExistence type="inferred from homology"/>
<keyword evidence="8" id="KW-0915">Sodium</keyword>
<evidence type="ECO:0000256" key="3">
    <source>
        <dbReference type="ARBA" id="ARBA00022448"/>
    </source>
</evidence>
<feature type="transmembrane region" description="Helical" evidence="14">
    <location>
        <begin position="35"/>
        <end position="56"/>
    </location>
</feature>
<feature type="transmembrane region" description="Helical" evidence="14">
    <location>
        <begin position="428"/>
        <end position="444"/>
    </location>
</feature>
<dbReference type="RefSeq" id="WP_066240914.1">
    <property type="nucleotide sequence ID" value="NZ_LSGP01000017.1"/>
</dbReference>
<keyword evidence="5 14" id="KW-0812">Transmembrane</keyword>
<keyword evidence="11" id="KW-0739">Sodium transport</keyword>
<name>A0A154BQE7_ANASB</name>
<organism evidence="15 16">
    <name type="scientific">Anaerosporomusa subterranea</name>
    <dbReference type="NCBI Taxonomy" id="1794912"/>
    <lineage>
        <taxon>Bacteria</taxon>
        <taxon>Bacillati</taxon>
        <taxon>Bacillota</taxon>
        <taxon>Negativicutes</taxon>
        <taxon>Acetonemataceae</taxon>
        <taxon>Anaerosporomusa</taxon>
    </lineage>
</organism>
<keyword evidence="7 14" id="KW-1133">Transmembrane helix</keyword>